<evidence type="ECO:0000313" key="9">
    <source>
        <dbReference type="Proteomes" id="UP001152797"/>
    </source>
</evidence>
<dbReference type="InterPro" id="IPR002885">
    <property type="entry name" value="PPR_rpt"/>
</dbReference>
<feature type="repeat" description="PPR" evidence="3">
    <location>
        <begin position="713"/>
        <end position="747"/>
    </location>
</feature>
<keyword evidence="1" id="KW-0677">Repeat</keyword>
<dbReference type="OrthoDB" id="426848at2759"/>
<dbReference type="PROSITE" id="PS50297">
    <property type="entry name" value="ANK_REP_REGION"/>
    <property type="match status" value="1"/>
</dbReference>
<reference evidence="6" key="1">
    <citation type="submission" date="2022-10" db="EMBL/GenBank/DDBJ databases">
        <authorList>
            <person name="Chen Y."/>
            <person name="Dougan E. K."/>
            <person name="Chan C."/>
            <person name="Rhodes N."/>
            <person name="Thang M."/>
        </authorList>
    </citation>
    <scope>NUCLEOTIDE SEQUENCE</scope>
</reference>
<feature type="repeat" description="PPR" evidence="3">
    <location>
        <begin position="1281"/>
        <end position="1315"/>
    </location>
</feature>
<dbReference type="Pfam" id="PF12796">
    <property type="entry name" value="Ank_2"/>
    <property type="match status" value="1"/>
</dbReference>
<dbReference type="Pfam" id="PF13041">
    <property type="entry name" value="PPR_2"/>
    <property type="match status" value="1"/>
</dbReference>
<gene>
    <name evidence="6" type="ORF">C1SCF055_LOCUS8507</name>
</gene>
<feature type="region of interest" description="Disordered" evidence="5">
    <location>
        <begin position="1"/>
        <end position="28"/>
    </location>
</feature>
<feature type="repeat" description="PPR" evidence="3">
    <location>
        <begin position="782"/>
        <end position="816"/>
    </location>
</feature>
<dbReference type="EMBL" id="CAMXCT030000572">
    <property type="protein sequence ID" value="CAL4767957.1"/>
    <property type="molecule type" value="Genomic_DNA"/>
</dbReference>
<proteinExistence type="predicted"/>
<feature type="compositionally biased region" description="Basic and acidic residues" evidence="5">
    <location>
        <begin position="1"/>
        <end position="10"/>
    </location>
</feature>
<dbReference type="Proteomes" id="UP001152797">
    <property type="component" value="Unassembled WGS sequence"/>
</dbReference>
<evidence type="ECO:0000256" key="4">
    <source>
        <dbReference type="SAM" id="Coils"/>
    </source>
</evidence>
<dbReference type="PROSITE" id="PS51375">
    <property type="entry name" value="PPR"/>
    <property type="match status" value="4"/>
</dbReference>
<reference evidence="7" key="2">
    <citation type="submission" date="2024-04" db="EMBL/GenBank/DDBJ databases">
        <authorList>
            <person name="Chen Y."/>
            <person name="Shah S."/>
            <person name="Dougan E. K."/>
            <person name="Thang M."/>
            <person name="Chan C."/>
        </authorList>
    </citation>
    <scope>NUCLEOTIDE SEQUENCE [LARGE SCALE GENOMIC DNA]</scope>
</reference>
<dbReference type="EMBL" id="CAMXCT010000572">
    <property type="protein sequence ID" value="CAI3980645.1"/>
    <property type="molecule type" value="Genomic_DNA"/>
</dbReference>
<dbReference type="InterPro" id="IPR011989">
    <property type="entry name" value="ARM-like"/>
</dbReference>
<evidence type="ECO:0000256" key="3">
    <source>
        <dbReference type="PROSITE-ProRule" id="PRU00708"/>
    </source>
</evidence>
<dbReference type="InterPro" id="IPR036770">
    <property type="entry name" value="Ankyrin_rpt-contain_sf"/>
</dbReference>
<sequence>MSVVKRERDGRKRKRQPSPASGGPFPSPSVTVVSAVTADAASTKATAARQSQFERLVAEGLDPGAKVVFLYKDEVLEIPAEILLQGASPGWLLSAVAADADGATSFAVPEETPLAPELSLAFWHLLNQKVPLAEGFAPQCFGPICLKRRLHLLPAAFLAAHLVGLERCCAELRGAVLRKPEAMLRALKKTDGQVLLRALELGLSRCQGPSRCGVAETWEVAEELLRCVAGAQVWRRLGQAVQATPEKLFHFFHVARLLRTKESQELLRHAATHPAALRDALAHFTGPLSSQDAIVLRSALDGALDRDAAERMIHVAAATGKMPLLRLCVANQEDVNGFSAKGETPAMLAAAAGHAETLRYLMRNQADVARKSRSGLTALDFAARNEHPEVVRVLTRDAETPRRQMARRALREKGYPRRGSEVNLMSEEVKLAEENAAQSQELANEAMQKAKAAERALSSEVHRSRVRTCAVQLAGRLYATHGPEVMEPILQKLRPAKQALLRSKFQEIDEDGAPDEETVTVRSRPDLDGFLIGHAPARSPGKGSEMKPPVLNCGCVAGHEAMGKRLRFRAARWCREPRLVAAQLKIAAAAPKVALQLLKRMQVHSIEANAFHVSAVLKAMEISKWPWTLRLLQDLPQIQVIPNEFSYSIAMSTLRRAQRPWQLLALLDEMPRNQVTPNEISFGTAVSACRAADEWLMTLQLLRQMSITQLVPNVIIYSGVIAACGTQGEWQIALQLLNDMQKQDLSPDQICFSAVLRALSVDAWPEGLALLCSMRQVTQHGDRVTYNTAMNLFAKAGEWPLVLQLLEEMEALLLRADGVSYSSAVSACKGDAWPMALYMFRRMPELSVMQDVIAFNSAIDTCQSAPWPLALTLLEEMAAQELQATVVSLSSAMLCCSRGSAWQVALALHDVAQFVAGAAGTDSFYCDSIAINACEAAGQWTLALGLFHSLQSINDVCLHAAMSAAGAAQRWPISLSLLHDMTQSTLVPSTVSFNTALNSFGGDQWRISLRFFTTMQSSRCTADAISFNAATSELKDHWSLSFSLVSSLAAEGADFRSSALQLGRWDQSLQLLESFVHSRTALNLLSCNSIISRMGRTAPSLALQFLARLPQLALQPDVISLNAIMASMEWQSAVALLQSLPAQRLEAVAVSYSTCISSCGRSSQRAVALELLREAVGRNLANQVVYNAAIAACGGHWEEALALLSSRPLDEISLNSAINSCEKGGQWQVALQLLSMARSMRMSPYNLVIACNSALSAMDKCGQLLPALQLLSQMCQERLADEISFNCAIAACEKSKDWRKALHLLEEMHLWSMPDEISYRAAMSACPGSEWPLVLTLLDIMSESMVEIGEISFNAALNALSVAPAATDQVALELLQRMAKQEVDPDAAPSKRRPTAVREVAMPCKACQSFTSLGVMSQHG</sequence>
<dbReference type="InterPro" id="IPR011990">
    <property type="entry name" value="TPR-like_helical_dom_sf"/>
</dbReference>
<organism evidence="6">
    <name type="scientific">Cladocopium goreaui</name>
    <dbReference type="NCBI Taxonomy" id="2562237"/>
    <lineage>
        <taxon>Eukaryota</taxon>
        <taxon>Sar</taxon>
        <taxon>Alveolata</taxon>
        <taxon>Dinophyceae</taxon>
        <taxon>Suessiales</taxon>
        <taxon>Symbiodiniaceae</taxon>
        <taxon>Cladocopium</taxon>
    </lineage>
</organism>
<dbReference type="SUPFAM" id="SSF48403">
    <property type="entry name" value="Ankyrin repeat"/>
    <property type="match status" value="1"/>
</dbReference>
<feature type="repeat" description="ANK" evidence="2">
    <location>
        <begin position="341"/>
        <end position="373"/>
    </location>
</feature>
<dbReference type="Gene3D" id="1.25.10.10">
    <property type="entry name" value="Leucine-rich Repeat Variant"/>
    <property type="match status" value="1"/>
</dbReference>
<keyword evidence="2" id="KW-0040">ANK repeat</keyword>
<dbReference type="EMBL" id="CAMXCT020000572">
    <property type="protein sequence ID" value="CAL1134020.1"/>
    <property type="molecule type" value="Genomic_DNA"/>
</dbReference>
<evidence type="ECO:0000256" key="1">
    <source>
        <dbReference type="ARBA" id="ARBA00022737"/>
    </source>
</evidence>
<comment type="caution">
    <text evidence="6">The sequence shown here is derived from an EMBL/GenBank/DDBJ whole genome shotgun (WGS) entry which is preliminary data.</text>
</comment>
<protein>
    <submittedName>
        <fullName evidence="8">Pentacotripeptide-repeat region of PRORP domain-containing protein</fullName>
    </submittedName>
</protein>
<name>A0A9P1FNB1_9DINO</name>
<dbReference type="InterPro" id="IPR002110">
    <property type="entry name" value="Ankyrin_rpt"/>
</dbReference>
<dbReference type="Gene3D" id="1.25.40.20">
    <property type="entry name" value="Ankyrin repeat-containing domain"/>
    <property type="match status" value="1"/>
</dbReference>
<dbReference type="PANTHER" id="PTHR47447">
    <property type="entry name" value="OS03G0856100 PROTEIN"/>
    <property type="match status" value="1"/>
</dbReference>
<evidence type="ECO:0000313" key="7">
    <source>
        <dbReference type="EMBL" id="CAL1134020.1"/>
    </source>
</evidence>
<feature type="repeat" description="PPR" evidence="3">
    <location>
        <begin position="1210"/>
        <end position="1244"/>
    </location>
</feature>
<dbReference type="SMART" id="SM00248">
    <property type="entry name" value="ANK"/>
    <property type="match status" value="2"/>
</dbReference>
<keyword evidence="9" id="KW-1185">Reference proteome</keyword>
<dbReference type="PROSITE" id="PS50088">
    <property type="entry name" value="ANK_REPEAT"/>
    <property type="match status" value="1"/>
</dbReference>
<dbReference type="PANTHER" id="PTHR47447:SF17">
    <property type="entry name" value="OS12G0638900 PROTEIN"/>
    <property type="match status" value="1"/>
</dbReference>
<keyword evidence="4" id="KW-0175">Coiled coil</keyword>
<evidence type="ECO:0000313" key="8">
    <source>
        <dbReference type="EMBL" id="CAL4767957.1"/>
    </source>
</evidence>
<dbReference type="NCBIfam" id="TIGR00756">
    <property type="entry name" value="PPR"/>
    <property type="match status" value="2"/>
</dbReference>
<feature type="coiled-coil region" evidence="4">
    <location>
        <begin position="422"/>
        <end position="456"/>
    </location>
</feature>
<dbReference type="Pfam" id="PF01535">
    <property type="entry name" value="PPR"/>
    <property type="match status" value="2"/>
</dbReference>
<accession>A0A9P1FNB1</accession>
<evidence type="ECO:0000313" key="6">
    <source>
        <dbReference type="EMBL" id="CAI3980645.1"/>
    </source>
</evidence>
<dbReference type="Gene3D" id="1.25.40.10">
    <property type="entry name" value="Tetratricopeptide repeat domain"/>
    <property type="match status" value="6"/>
</dbReference>
<evidence type="ECO:0000256" key="2">
    <source>
        <dbReference type="PROSITE-ProRule" id="PRU00023"/>
    </source>
</evidence>
<feature type="compositionally biased region" description="Low complexity" evidence="5">
    <location>
        <begin position="17"/>
        <end position="28"/>
    </location>
</feature>
<evidence type="ECO:0000256" key="5">
    <source>
        <dbReference type="SAM" id="MobiDB-lite"/>
    </source>
</evidence>